<dbReference type="InterPro" id="IPR016187">
    <property type="entry name" value="CTDL_fold"/>
</dbReference>
<dbReference type="PROSITE" id="PS50041">
    <property type="entry name" value="C_TYPE_LECTIN_2"/>
    <property type="match status" value="1"/>
</dbReference>
<dbReference type="EMBL" id="UYJE01007043">
    <property type="protein sequence ID" value="VDI51334.1"/>
    <property type="molecule type" value="Genomic_DNA"/>
</dbReference>
<gene>
    <name evidence="3" type="ORF">MGAL_10B039596</name>
</gene>
<dbReference type="InterPro" id="IPR001304">
    <property type="entry name" value="C-type_lectin-like"/>
</dbReference>
<dbReference type="Proteomes" id="UP000596742">
    <property type="component" value="Unassembled WGS sequence"/>
</dbReference>
<evidence type="ECO:0000313" key="3">
    <source>
        <dbReference type="EMBL" id="VDI51334.1"/>
    </source>
</evidence>
<dbReference type="Gene3D" id="3.10.100.10">
    <property type="entry name" value="Mannose-Binding Protein A, subunit A"/>
    <property type="match status" value="1"/>
</dbReference>
<dbReference type="Pfam" id="PF00059">
    <property type="entry name" value="Lectin_C"/>
    <property type="match status" value="1"/>
</dbReference>
<organism evidence="3 4">
    <name type="scientific">Mytilus galloprovincialis</name>
    <name type="common">Mediterranean mussel</name>
    <dbReference type="NCBI Taxonomy" id="29158"/>
    <lineage>
        <taxon>Eukaryota</taxon>
        <taxon>Metazoa</taxon>
        <taxon>Spiralia</taxon>
        <taxon>Lophotrochozoa</taxon>
        <taxon>Mollusca</taxon>
        <taxon>Bivalvia</taxon>
        <taxon>Autobranchia</taxon>
        <taxon>Pteriomorphia</taxon>
        <taxon>Mytilida</taxon>
        <taxon>Mytiloidea</taxon>
        <taxon>Mytilidae</taxon>
        <taxon>Mytilinae</taxon>
        <taxon>Mytilus</taxon>
    </lineage>
</organism>
<protein>
    <recommendedName>
        <fullName evidence="2">C-type lectin domain-containing protein</fullName>
    </recommendedName>
</protein>
<feature type="chain" id="PRO_5032555031" description="C-type lectin domain-containing protein" evidence="1">
    <location>
        <begin position="18"/>
        <end position="148"/>
    </location>
</feature>
<proteinExistence type="predicted"/>
<dbReference type="InterPro" id="IPR016186">
    <property type="entry name" value="C-type_lectin-like/link_sf"/>
</dbReference>
<dbReference type="AlphaFoldDB" id="A0A8B6FJR8"/>
<sequence length="148" mass="16907">MILAYLLALTCICAVHSECPFGWVVGNTSCYLFHHEKLSWTVASHYCRSVGGHLATVESKQEKDEIHEFSKFHSAGDFWLDGIDDVHESDWRWASTYSIINPTFWHPGQPDNLKGNEDCLEVRIGDNGQWNDDDCAKHQFCLCEKSLN</sequence>
<keyword evidence="4" id="KW-1185">Reference proteome</keyword>
<evidence type="ECO:0000313" key="4">
    <source>
        <dbReference type="Proteomes" id="UP000596742"/>
    </source>
</evidence>
<comment type="caution">
    <text evidence="3">The sequence shown here is derived from an EMBL/GenBank/DDBJ whole genome shotgun (WGS) entry which is preliminary data.</text>
</comment>
<feature type="signal peptide" evidence="1">
    <location>
        <begin position="1"/>
        <end position="17"/>
    </location>
</feature>
<keyword evidence="1" id="KW-0732">Signal</keyword>
<dbReference type="OrthoDB" id="6042430at2759"/>
<name>A0A8B6FJR8_MYTGA</name>
<accession>A0A8B6FJR8</accession>
<reference evidence="3" key="1">
    <citation type="submission" date="2018-11" db="EMBL/GenBank/DDBJ databases">
        <authorList>
            <person name="Alioto T."/>
            <person name="Alioto T."/>
        </authorList>
    </citation>
    <scope>NUCLEOTIDE SEQUENCE</scope>
</reference>
<evidence type="ECO:0000259" key="2">
    <source>
        <dbReference type="PROSITE" id="PS50041"/>
    </source>
</evidence>
<evidence type="ECO:0000256" key="1">
    <source>
        <dbReference type="SAM" id="SignalP"/>
    </source>
</evidence>
<dbReference type="SMART" id="SM00034">
    <property type="entry name" value="CLECT"/>
    <property type="match status" value="1"/>
</dbReference>
<dbReference type="InterPro" id="IPR050111">
    <property type="entry name" value="C-type_lectin/snaclec_domain"/>
</dbReference>
<dbReference type="PANTHER" id="PTHR22803">
    <property type="entry name" value="MANNOSE, PHOSPHOLIPASE, LECTIN RECEPTOR RELATED"/>
    <property type="match status" value="1"/>
</dbReference>
<dbReference type="CDD" id="cd00037">
    <property type="entry name" value="CLECT"/>
    <property type="match status" value="1"/>
</dbReference>
<dbReference type="SUPFAM" id="SSF56436">
    <property type="entry name" value="C-type lectin-like"/>
    <property type="match status" value="1"/>
</dbReference>
<feature type="domain" description="C-type lectin" evidence="2">
    <location>
        <begin position="26"/>
        <end position="144"/>
    </location>
</feature>